<evidence type="ECO:0000256" key="4">
    <source>
        <dbReference type="ARBA" id="ARBA00023163"/>
    </source>
</evidence>
<evidence type="ECO:0000256" key="2">
    <source>
        <dbReference type="ARBA" id="ARBA00022723"/>
    </source>
</evidence>
<name>A0A9P8UUM5_9PEZI</name>
<dbReference type="CDD" id="cd12148">
    <property type="entry name" value="fungal_TF_MHR"/>
    <property type="match status" value="1"/>
</dbReference>
<dbReference type="GO" id="GO:0000981">
    <property type="term" value="F:DNA-binding transcription factor activity, RNA polymerase II-specific"/>
    <property type="evidence" value="ECO:0007669"/>
    <property type="project" value="InterPro"/>
</dbReference>
<evidence type="ECO:0000256" key="3">
    <source>
        <dbReference type="ARBA" id="ARBA00023015"/>
    </source>
</evidence>
<dbReference type="GO" id="GO:0006351">
    <property type="term" value="P:DNA-templated transcription"/>
    <property type="evidence" value="ECO:0007669"/>
    <property type="project" value="InterPro"/>
</dbReference>
<keyword evidence="2" id="KW-0479">Metal-binding</keyword>
<dbReference type="GO" id="GO:0003677">
    <property type="term" value="F:DNA binding"/>
    <property type="evidence" value="ECO:0007669"/>
    <property type="project" value="InterPro"/>
</dbReference>
<evidence type="ECO:0000256" key="5">
    <source>
        <dbReference type="ARBA" id="ARBA00023242"/>
    </source>
</evidence>
<dbReference type="GO" id="GO:0005634">
    <property type="term" value="C:nucleus"/>
    <property type="evidence" value="ECO:0007669"/>
    <property type="project" value="UniProtKB-SubCell"/>
</dbReference>
<dbReference type="RefSeq" id="XP_045962913.1">
    <property type="nucleotide sequence ID" value="XM_046097547.1"/>
</dbReference>
<feature type="domain" description="Xylanolytic transcriptional activator regulatory" evidence="6">
    <location>
        <begin position="36"/>
        <end position="228"/>
    </location>
</feature>
<dbReference type="InterPro" id="IPR050815">
    <property type="entry name" value="TF_fung"/>
</dbReference>
<keyword evidence="3" id="KW-0805">Transcription regulation</keyword>
<comment type="subcellular location">
    <subcellularLocation>
        <location evidence="1">Nucleus</location>
    </subcellularLocation>
</comment>
<evidence type="ECO:0000313" key="7">
    <source>
        <dbReference type="EMBL" id="KAH6658679.1"/>
    </source>
</evidence>
<dbReference type="GeneID" id="70126439"/>
<dbReference type="Pfam" id="PF04082">
    <property type="entry name" value="Fungal_trans"/>
    <property type="match status" value="1"/>
</dbReference>
<reference evidence="7" key="1">
    <citation type="journal article" date="2021" name="Nat. Commun.">
        <title>Genetic determinants of endophytism in the Arabidopsis root mycobiome.</title>
        <authorList>
            <person name="Mesny F."/>
            <person name="Miyauchi S."/>
            <person name="Thiergart T."/>
            <person name="Pickel B."/>
            <person name="Atanasova L."/>
            <person name="Karlsson M."/>
            <person name="Huettel B."/>
            <person name="Barry K.W."/>
            <person name="Haridas S."/>
            <person name="Chen C."/>
            <person name="Bauer D."/>
            <person name="Andreopoulos W."/>
            <person name="Pangilinan J."/>
            <person name="LaButti K."/>
            <person name="Riley R."/>
            <person name="Lipzen A."/>
            <person name="Clum A."/>
            <person name="Drula E."/>
            <person name="Henrissat B."/>
            <person name="Kohler A."/>
            <person name="Grigoriev I.V."/>
            <person name="Martin F.M."/>
            <person name="Hacquard S."/>
        </authorList>
    </citation>
    <scope>NUCLEOTIDE SEQUENCE</scope>
    <source>
        <strain evidence="7">MPI-SDFR-AT-0073</strain>
    </source>
</reference>
<evidence type="ECO:0000259" key="6">
    <source>
        <dbReference type="Pfam" id="PF04082"/>
    </source>
</evidence>
<protein>
    <recommendedName>
        <fullName evidence="6">Xylanolytic transcriptional activator regulatory domain-containing protein</fullName>
    </recommendedName>
</protein>
<dbReference type="OrthoDB" id="2219495at2759"/>
<dbReference type="PANTHER" id="PTHR47338:SF9">
    <property type="entry name" value="ZN(II)2CYS6 TRANSCRIPTION FACTOR (EUROFUNG)"/>
    <property type="match status" value="1"/>
</dbReference>
<keyword evidence="8" id="KW-1185">Reference proteome</keyword>
<gene>
    <name evidence="7" type="ORF">BKA67DRAFT_513199</name>
</gene>
<sequence>PDEVLESLTETYQRKIHFQPLPLFNIRTLNFHIKAFPQFLLFSFLSLVLRYTKTSYFQGREEDAIDFYRARAQDTTLALASQGVDNCNVSRALCLLALSDMLGSNLTQCWMTIGMAARLGTLRRHVGQKGTAQWRHLPETEERCHAYWSVLILENAFGPPTNPPTDFLSPLPCPEMHRLPSVKVPSSAHGNSPDIGGNTPTEECDINSFCVEVISIWTEIAGHIQSLRLGKLEQPWQPCSDHTRLFSKIHDFETRLPSKYLLRHVKFQDRSVQEVKSDWEYWISWVLLQFSLHSACALLSHPFIHVFVLRDNRRASPPRLFLQQMLDQAIYHSGWIAQLLEACEAVEMEIRNPLIGQMIVTAASILWLLRFSRDAGISENARRGFCKCEEVLSSLNPRWHHLEKKV</sequence>
<dbReference type="AlphaFoldDB" id="A0A9P8UUM5"/>
<proteinExistence type="predicted"/>
<dbReference type="EMBL" id="JAGPXC010000002">
    <property type="protein sequence ID" value="KAH6658679.1"/>
    <property type="molecule type" value="Genomic_DNA"/>
</dbReference>
<feature type="non-terminal residue" evidence="7">
    <location>
        <position position="406"/>
    </location>
</feature>
<organism evidence="7 8">
    <name type="scientific">Truncatella angustata</name>
    <dbReference type="NCBI Taxonomy" id="152316"/>
    <lineage>
        <taxon>Eukaryota</taxon>
        <taxon>Fungi</taxon>
        <taxon>Dikarya</taxon>
        <taxon>Ascomycota</taxon>
        <taxon>Pezizomycotina</taxon>
        <taxon>Sordariomycetes</taxon>
        <taxon>Xylariomycetidae</taxon>
        <taxon>Amphisphaeriales</taxon>
        <taxon>Sporocadaceae</taxon>
        <taxon>Truncatella</taxon>
    </lineage>
</organism>
<dbReference type="PANTHER" id="PTHR47338">
    <property type="entry name" value="ZN(II)2CYS6 TRANSCRIPTION FACTOR (EUROFUNG)-RELATED"/>
    <property type="match status" value="1"/>
</dbReference>
<keyword evidence="4" id="KW-0804">Transcription</keyword>
<keyword evidence="5" id="KW-0539">Nucleus</keyword>
<evidence type="ECO:0000256" key="1">
    <source>
        <dbReference type="ARBA" id="ARBA00004123"/>
    </source>
</evidence>
<dbReference type="GO" id="GO:0008270">
    <property type="term" value="F:zinc ion binding"/>
    <property type="evidence" value="ECO:0007669"/>
    <property type="project" value="InterPro"/>
</dbReference>
<accession>A0A9P8UUM5</accession>
<comment type="caution">
    <text evidence="7">The sequence shown here is derived from an EMBL/GenBank/DDBJ whole genome shotgun (WGS) entry which is preliminary data.</text>
</comment>
<evidence type="ECO:0000313" key="8">
    <source>
        <dbReference type="Proteomes" id="UP000758603"/>
    </source>
</evidence>
<dbReference type="Proteomes" id="UP000758603">
    <property type="component" value="Unassembled WGS sequence"/>
</dbReference>
<dbReference type="InterPro" id="IPR007219">
    <property type="entry name" value="XnlR_reg_dom"/>
</dbReference>